<keyword evidence="15" id="KW-1185">Reference proteome</keyword>
<evidence type="ECO:0000256" key="6">
    <source>
        <dbReference type="ARBA" id="ARBA00022723"/>
    </source>
</evidence>
<keyword evidence="4 11" id="KW-0312">Gluconeogenesis</keyword>
<organism evidence="14 15">
    <name type="scientific">Roseicyclus persicicus</name>
    <dbReference type="NCBI Taxonomy" id="2650661"/>
    <lineage>
        <taxon>Bacteria</taxon>
        <taxon>Pseudomonadati</taxon>
        <taxon>Pseudomonadota</taxon>
        <taxon>Alphaproteobacteria</taxon>
        <taxon>Rhodobacterales</taxon>
        <taxon>Roseobacteraceae</taxon>
        <taxon>Roseicyclus</taxon>
    </lineage>
</organism>
<dbReference type="Proteomes" id="UP000526408">
    <property type="component" value="Unassembled WGS sequence"/>
</dbReference>
<evidence type="ECO:0000259" key="12">
    <source>
        <dbReference type="Pfam" id="PF03313"/>
    </source>
</evidence>
<dbReference type="SUPFAM" id="SSF143548">
    <property type="entry name" value="Serine metabolism enzymes domain"/>
    <property type="match status" value="1"/>
</dbReference>
<accession>A0A7X6H015</accession>
<dbReference type="PANTHER" id="PTHR30182">
    <property type="entry name" value="L-SERINE DEHYDRATASE"/>
    <property type="match status" value="1"/>
</dbReference>
<dbReference type="AlphaFoldDB" id="A0A7X6H015"/>
<evidence type="ECO:0000256" key="10">
    <source>
        <dbReference type="ARBA" id="ARBA00049406"/>
    </source>
</evidence>
<dbReference type="RefSeq" id="WP_168623285.1">
    <property type="nucleotide sequence ID" value="NZ_JAAZQQ010000003.1"/>
</dbReference>
<evidence type="ECO:0000256" key="9">
    <source>
        <dbReference type="ARBA" id="ARBA00023239"/>
    </source>
</evidence>
<keyword evidence="6 11" id="KW-0479">Metal-binding</keyword>
<dbReference type="EMBL" id="JAAZQQ010000003">
    <property type="protein sequence ID" value="NKX44884.1"/>
    <property type="molecule type" value="Genomic_DNA"/>
</dbReference>
<keyword evidence="8 11" id="KW-0411">Iron-sulfur</keyword>
<comment type="similarity">
    <text evidence="3 11">Belongs to the iron-sulfur dependent L-serine dehydratase family.</text>
</comment>
<dbReference type="InterPro" id="IPR005130">
    <property type="entry name" value="Ser_deHydtase-like_asu"/>
</dbReference>
<protein>
    <recommendedName>
        <fullName evidence="11">L-serine dehydratase</fullName>
        <ecNumber evidence="11">4.3.1.17</ecNumber>
    </recommendedName>
</protein>
<dbReference type="InterPro" id="IPR029009">
    <property type="entry name" value="ASB_dom_sf"/>
</dbReference>
<dbReference type="InterPro" id="IPR051318">
    <property type="entry name" value="Fe-S_L-Ser"/>
</dbReference>
<evidence type="ECO:0000256" key="7">
    <source>
        <dbReference type="ARBA" id="ARBA00023004"/>
    </source>
</evidence>
<evidence type="ECO:0000313" key="14">
    <source>
        <dbReference type="EMBL" id="NKX44884.1"/>
    </source>
</evidence>
<evidence type="ECO:0000256" key="5">
    <source>
        <dbReference type="ARBA" id="ARBA00022485"/>
    </source>
</evidence>
<sequence>MFLSVFDIFKIGVGPSSSHTMGPMTAAARFLSDLRSGREKEPGAGELAALGASLHGSLAFTGKGHATDRAVILGFAGFEPATLDPDRAQALEAEIRASGMVTPPGLPPLRFAPDRDLVFDYGPPLPGHANGLVLRAFDAAGNLYMEETYYSIGGGFVATARELARQDQGGSEALHGEKEAAGYPYPFGSAAEMLEMGQRSGLSIAQMKWANETARHPKPEVRARLDAVWQAMDDCIDRGLRMDGELPGGLRVKRRARRIHQQLIAERGSNLAQPHTVNDWLSVYAMAVNEENAAGGRVVTSPTNGAAGVVPAVLRYYRDHCIGATEEGRRTFLMVAAAIGGLIKHNASISGAEVGCQGEVGSASAMAAAGLCAALGGSNEQVENAAEIALEHHLGMTCDPVGGLVQVPCIERNGLGAIKAVSAASLALRGDGTHFMPLDNCIEAMRQTGIDMSTKYKETSLGGLAVNLPEC</sequence>
<dbReference type="PANTHER" id="PTHR30182:SF1">
    <property type="entry name" value="L-SERINE DEHYDRATASE 1"/>
    <property type="match status" value="1"/>
</dbReference>
<keyword evidence="7 11" id="KW-0408">Iron</keyword>
<dbReference type="InterPro" id="IPR005131">
    <property type="entry name" value="Ser_deHydtase_bsu"/>
</dbReference>
<evidence type="ECO:0000256" key="11">
    <source>
        <dbReference type="RuleBase" id="RU366059"/>
    </source>
</evidence>
<feature type="domain" description="Serine dehydratase-like alpha subunit" evidence="12">
    <location>
        <begin position="200"/>
        <end position="465"/>
    </location>
</feature>
<keyword evidence="9 11" id="KW-0456">Lyase</keyword>
<dbReference type="GO" id="GO:0003941">
    <property type="term" value="F:L-serine ammonia-lyase activity"/>
    <property type="evidence" value="ECO:0007669"/>
    <property type="project" value="UniProtKB-UniRule"/>
</dbReference>
<dbReference type="InterPro" id="IPR004644">
    <property type="entry name" value="Fe-S_L-Ser_mono"/>
</dbReference>
<proteinExistence type="inferred from homology"/>
<evidence type="ECO:0000256" key="1">
    <source>
        <dbReference type="ARBA" id="ARBA00001966"/>
    </source>
</evidence>
<dbReference type="GO" id="GO:0046872">
    <property type="term" value="F:metal ion binding"/>
    <property type="evidence" value="ECO:0007669"/>
    <property type="project" value="UniProtKB-KW"/>
</dbReference>
<comment type="pathway">
    <text evidence="2">Carbohydrate biosynthesis; gluconeogenesis.</text>
</comment>
<name>A0A7X6H015_9RHOB</name>
<dbReference type="Pfam" id="PF03315">
    <property type="entry name" value="SDH_beta"/>
    <property type="match status" value="1"/>
</dbReference>
<comment type="caution">
    <text evidence="14">The sequence shown here is derived from an EMBL/GenBank/DDBJ whole genome shotgun (WGS) entry which is preliminary data.</text>
</comment>
<comment type="cofactor">
    <cofactor evidence="1 11">
        <name>[4Fe-4S] cluster</name>
        <dbReference type="ChEBI" id="CHEBI:49883"/>
    </cofactor>
</comment>
<reference evidence="14 15" key="1">
    <citation type="submission" date="2020-04" db="EMBL/GenBank/DDBJ databases">
        <authorList>
            <person name="Yoon J."/>
        </authorList>
    </citation>
    <scope>NUCLEOTIDE SEQUENCE [LARGE SCALE GENOMIC DNA]</scope>
    <source>
        <strain evidence="14 15">KMU-115</strain>
    </source>
</reference>
<dbReference type="GO" id="GO:0006094">
    <property type="term" value="P:gluconeogenesis"/>
    <property type="evidence" value="ECO:0007669"/>
    <property type="project" value="UniProtKB-KW"/>
</dbReference>
<dbReference type="NCBIfam" id="TIGR00720">
    <property type="entry name" value="sda_mono"/>
    <property type="match status" value="1"/>
</dbReference>
<keyword evidence="5 11" id="KW-0004">4Fe-4S</keyword>
<evidence type="ECO:0000256" key="2">
    <source>
        <dbReference type="ARBA" id="ARBA00004742"/>
    </source>
</evidence>
<evidence type="ECO:0000256" key="8">
    <source>
        <dbReference type="ARBA" id="ARBA00023014"/>
    </source>
</evidence>
<dbReference type="EC" id="4.3.1.17" evidence="11"/>
<dbReference type="Pfam" id="PF03313">
    <property type="entry name" value="SDH_alpha"/>
    <property type="match status" value="1"/>
</dbReference>
<evidence type="ECO:0000313" key="15">
    <source>
        <dbReference type="Proteomes" id="UP000526408"/>
    </source>
</evidence>
<dbReference type="Gene3D" id="3.30.1330.90">
    <property type="entry name" value="D-3-phosphoglycerate dehydrogenase, domain 3"/>
    <property type="match status" value="1"/>
</dbReference>
<evidence type="ECO:0000259" key="13">
    <source>
        <dbReference type="Pfam" id="PF03315"/>
    </source>
</evidence>
<comment type="catalytic activity">
    <reaction evidence="10 11">
        <text>L-serine = pyruvate + NH4(+)</text>
        <dbReference type="Rhea" id="RHEA:19169"/>
        <dbReference type="ChEBI" id="CHEBI:15361"/>
        <dbReference type="ChEBI" id="CHEBI:28938"/>
        <dbReference type="ChEBI" id="CHEBI:33384"/>
        <dbReference type="EC" id="4.3.1.17"/>
    </reaction>
</comment>
<gene>
    <name evidence="14" type="ORF">HCU73_09805</name>
</gene>
<evidence type="ECO:0000256" key="3">
    <source>
        <dbReference type="ARBA" id="ARBA00008636"/>
    </source>
</evidence>
<evidence type="ECO:0000256" key="4">
    <source>
        <dbReference type="ARBA" id="ARBA00022432"/>
    </source>
</evidence>
<dbReference type="GO" id="GO:0051539">
    <property type="term" value="F:4 iron, 4 sulfur cluster binding"/>
    <property type="evidence" value="ECO:0007669"/>
    <property type="project" value="UniProtKB-UniRule"/>
</dbReference>
<feature type="domain" description="Serine dehydratase beta chain" evidence="13">
    <location>
        <begin position="4"/>
        <end position="161"/>
    </location>
</feature>